<organism evidence="2 3">
    <name type="scientific">Dietzia timorensis</name>
    <dbReference type="NCBI Taxonomy" id="499555"/>
    <lineage>
        <taxon>Bacteria</taxon>
        <taxon>Bacillati</taxon>
        <taxon>Actinomycetota</taxon>
        <taxon>Actinomycetes</taxon>
        <taxon>Mycobacteriales</taxon>
        <taxon>Dietziaceae</taxon>
        <taxon>Dietzia</taxon>
    </lineage>
</organism>
<evidence type="ECO:0000313" key="2">
    <source>
        <dbReference type="EMBL" id="ANI91754.1"/>
    </source>
</evidence>
<dbReference type="Gene3D" id="3.40.30.10">
    <property type="entry name" value="Glutaredoxin"/>
    <property type="match status" value="1"/>
</dbReference>
<dbReference type="RefSeq" id="WP_231887320.1">
    <property type="nucleotide sequence ID" value="NZ_CP015961.1"/>
</dbReference>
<dbReference type="CDD" id="cd03062">
    <property type="entry name" value="TRX_Fd_Sucrase"/>
    <property type="match status" value="1"/>
</dbReference>
<evidence type="ECO:0000313" key="3">
    <source>
        <dbReference type="Proteomes" id="UP000186104"/>
    </source>
</evidence>
<dbReference type="PIRSF" id="PIRSF035042">
    <property type="entry name" value="UCP035042_thirdx"/>
    <property type="match status" value="1"/>
</dbReference>
<dbReference type="InterPro" id="IPR009737">
    <property type="entry name" value="Aim32/Apd1-like"/>
</dbReference>
<sequence length="328" mass="35067">MHSQPGEHHIPPRPFGARCSEQSADEPLAGTASHQRRWVLLEHPGAWSRDILDGNVFGAELTAALQEHLDRANARLLLIRHPGRAGQHDGARRAYLVDTAPGQRDMLTLEVSGPADLLAIDLHDGTPVGGGEPGATLRRVDGPLALICTHGKRDQCCAVRGRPVADALERRLGAELADIDPAAGVWECSHTGGHRFAPVLITMPGGLTYGSDDVDSYVAAVRAAREGRISLTGLRGQSALSPVEQVADIAVRSATGDVDLDALFVVGSTDPADPERARADVRHSDGRHWHVEMQRRALPERPASCGAAPKKAGTWDVLFVEEPNPRVG</sequence>
<dbReference type="Proteomes" id="UP000186104">
    <property type="component" value="Chromosome"/>
</dbReference>
<dbReference type="EMBL" id="CP015961">
    <property type="protein sequence ID" value="ANI91754.1"/>
    <property type="molecule type" value="Genomic_DNA"/>
</dbReference>
<dbReference type="PANTHER" id="PTHR31902:SF22">
    <property type="entry name" value="SLL1203 PROTEIN"/>
    <property type="match status" value="1"/>
</dbReference>
<dbReference type="Pfam" id="PF06999">
    <property type="entry name" value="Suc_Fer-like"/>
    <property type="match status" value="1"/>
</dbReference>
<dbReference type="SUPFAM" id="SSF52833">
    <property type="entry name" value="Thioredoxin-like"/>
    <property type="match status" value="1"/>
</dbReference>
<dbReference type="AlphaFoldDB" id="A0A173LJE8"/>
<accession>A0A173LJE8</accession>
<dbReference type="InterPro" id="IPR010350">
    <property type="entry name" value="Aim32/Apd1-like_bac"/>
</dbReference>
<name>A0A173LJE8_9ACTN</name>
<reference evidence="2 3" key="1">
    <citation type="submission" date="2016-06" db="EMBL/GenBank/DDBJ databases">
        <title>Complete genome sequence of a saline-alkali tolerant type strain Dietzia timorensis ID05-A0528T.</title>
        <authorList>
            <person name="Wu X."/>
        </authorList>
    </citation>
    <scope>NUCLEOTIDE SEQUENCE [LARGE SCALE GENOMIC DNA]</scope>
    <source>
        <strain evidence="2 3">ID05-A0528</strain>
    </source>
</reference>
<feature type="region of interest" description="Disordered" evidence="1">
    <location>
        <begin position="1"/>
        <end position="31"/>
    </location>
</feature>
<dbReference type="PANTHER" id="PTHR31902">
    <property type="entry name" value="ACTIN PATCHES DISTAL PROTEIN 1"/>
    <property type="match status" value="1"/>
</dbReference>
<gene>
    <name evidence="2" type="ORF">BJL86_0961</name>
</gene>
<dbReference type="KEGG" id="dtm:BJL86_0961"/>
<proteinExistence type="predicted"/>
<evidence type="ECO:0000256" key="1">
    <source>
        <dbReference type="SAM" id="MobiDB-lite"/>
    </source>
</evidence>
<dbReference type="STRING" id="499555.BJL86_0961"/>
<evidence type="ECO:0008006" key="4">
    <source>
        <dbReference type="Google" id="ProtNLM"/>
    </source>
</evidence>
<feature type="compositionally biased region" description="Basic and acidic residues" evidence="1">
    <location>
        <begin position="1"/>
        <end position="10"/>
    </location>
</feature>
<protein>
    <recommendedName>
        <fullName evidence="4">Sucrase ferredoxin</fullName>
    </recommendedName>
</protein>
<keyword evidence="3" id="KW-1185">Reference proteome</keyword>
<dbReference type="InterPro" id="IPR036249">
    <property type="entry name" value="Thioredoxin-like_sf"/>
</dbReference>